<keyword evidence="3" id="KW-0804">Transcription</keyword>
<proteinExistence type="predicted"/>
<dbReference type="PRINTS" id="PR00455">
    <property type="entry name" value="HTHTETR"/>
</dbReference>
<reference evidence="6 7" key="1">
    <citation type="submission" date="2020-08" db="EMBL/GenBank/DDBJ databases">
        <title>Genomic Encyclopedia of Type Strains, Phase IV (KMG-V): Genome sequencing to study the core and pangenomes of soil and plant-associated prokaryotes.</title>
        <authorList>
            <person name="Whitman W."/>
        </authorList>
    </citation>
    <scope>NUCLEOTIDE SEQUENCE [LARGE SCALE GENOMIC DNA]</scope>
    <source>
        <strain evidence="6 7">SEMIA 4059</strain>
    </source>
</reference>
<dbReference type="Pfam" id="PF21993">
    <property type="entry name" value="TetR_C_13_2"/>
    <property type="match status" value="1"/>
</dbReference>
<protein>
    <submittedName>
        <fullName evidence="6">AcrR family transcriptional regulator</fullName>
    </submittedName>
</protein>
<dbReference type="RefSeq" id="WP_210116475.1">
    <property type="nucleotide sequence ID" value="NZ_JACHBF010000013.1"/>
</dbReference>
<dbReference type="Proteomes" id="UP000526625">
    <property type="component" value="Unassembled WGS sequence"/>
</dbReference>
<feature type="domain" description="HTH tetR-type" evidence="5">
    <location>
        <begin position="84"/>
        <end position="144"/>
    </location>
</feature>
<gene>
    <name evidence="6" type="ORF">GGD45_004317</name>
</gene>
<dbReference type="InterPro" id="IPR001647">
    <property type="entry name" value="HTH_TetR"/>
</dbReference>
<comment type="caution">
    <text evidence="6">The sequence shown here is derived from an EMBL/GenBank/DDBJ whole genome shotgun (WGS) entry which is preliminary data.</text>
</comment>
<feature type="DNA-binding region" description="H-T-H motif" evidence="4">
    <location>
        <begin position="107"/>
        <end position="126"/>
    </location>
</feature>
<dbReference type="SUPFAM" id="SSF48498">
    <property type="entry name" value="Tetracyclin repressor-like, C-terminal domain"/>
    <property type="match status" value="1"/>
</dbReference>
<dbReference type="InterPro" id="IPR009057">
    <property type="entry name" value="Homeodomain-like_sf"/>
</dbReference>
<name>A0ABR6R3Y5_RHITR</name>
<dbReference type="PROSITE" id="PS50977">
    <property type="entry name" value="HTH_TETR_2"/>
    <property type="match status" value="1"/>
</dbReference>
<evidence type="ECO:0000313" key="7">
    <source>
        <dbReference type="Proteomes" id="UP000526625"/>
    </source>
</evidence>
<evidence type="ECO:0000256" key="4">
    <source>
        <dbReference type="PROSITE-ProRule" id="PRU00335"/>
    </source>
</evidence>
<evidence type="ECO:0000259" key="5">
    <source>
        <dbReference type="PROSITE" id="PS50977"/>
    </source>
</evidence>
<evidence type="ECO:0000256" key="3">
    <source>
        <dbReference type="ARBA" id="ARBA00023163"/>
    </source>
</evidence>
<keyword evidence="2 4" id="KW-0238">DNA-binding</keyword>
<dbReference type="Pfam" id="PF00440">
    <property type="entry name" value="TetR_N"/>
    <property type="match status" value="1"/>
</dbReference>
<keyword evidence="1" id="KW-0805">Transcription regulation</keyword>
<dbReference type="PANTHER" id="PTHR47506:SF7">
    <property type="entry name" value="TRANSCRIPTIONAL REGULATORY PROTEIN"/>
    <property type="match status" value="1"/>
</dbReference>
<dbReference type="PANTHER" id="PTHR47506">
    <property type="entry name" value="TRANSCRIPTIONAL REGULATORY PROTEIN"/>
    <property type="match status" value="1"/>
</dbReference>
<organism evidence="6 7">
    <name type="scientific">Rhizobium tropici</name>
    <dbReference type="NCBI Taxonomy" id="398"/>
    <lineage>
        <taxon>Bacteria</taxon>
        <taxon>Pseudomonadati</taxon>
        <taxon>Pseudomonadota</taxon>
        <taxon>Alphaproteobacteria</taxon>
        <taxon>Hyphomicrobiales</taxon>
        <taxon>Rhizobiaceae</taxon>
        <taxon>Rhizobium/Agrobacterium group</taxon>
        <taxon>Rhizobium</taxon>
    </lineage>
</organism>
<dbReference type="Gene3D" id="1.10.357.10">
    <property type="entry name" value="Tetracycline Repressor, domain 2"/>
    <property type="match status" value="1"/>
</dbReference>
<dbReference type="Gene3D" id="1.10.10.60">
    <property type="entry name" value="Homeodomain-like"/>
    <property type="match status" value="1"/>
</dbReference>
<keyword evidence="7" id="KW-1185">Reference proteome</keyword>
<evidence type="ECO:0000313" key="6">
    <source>
        <dbReference type="EMBL" id="MBB6493883.1"/>
    </source>
</evidence>
<dbReference type="InterPro" id="IPR036271">
    <property type="entry name" value="Tet_transcr_reg_TetR-rel_C_sf"/>
</dbReference>
<evidence type="ECO:0000256" key="1">
    <source>
        <dbReference type="ARBA" id="ARBA00023015"/>
    </source>
</evidence>
<dbReference type="InterPro" id="IPR054156">
    <property type="entry name" value="YxaF_TetR_C"/>
</dbReference>
<dbReference type="SUPFAM" id="SSF46689">
    <property type="entry name" value="Homeodomain-like"/>
    <property type="match status" value="1"/>
</dbReference>
<dbReference type="EMBL" id="JACHBF010000013">
    <property type="protein sequence ID" value="MBB6493883.1"/>
    <property type="molecule type" value="Genomic_DNA"/>
</dbReference>
<accession>A0ABR6R3Y5</accession>
<sequence>MRWLTARDPHKKQATPYEIRHDLWCFGKGTDIPLTFFLSASCPQGNLSRKFERSTSPHLRHRFTCYMMIIMRNSTINSRAAAKEASHKRIVQAAARAIRRSGFDGTGVADIMKEAGLTHGAFYAHFDSREAMLAKAAEQAGAESNAAGALALSSACSKGAFQALVQAYLSKEHLMSIETGCPVAALGSEMHRQAPEVRRVTTRGIKEMIDQVARQLPDWGQPDAHERALVTVATMVGTLILARAVDDAALSESLCSAALKRLDSSGS</sequence>
<evidence type="ECO:0000256" key="2">
    <source>
        <dbReference type="ARBA" id="ARBA00023125"/>
    </source>
</evidence>